<accession>A0ABU3RKR5</accession>
<reference evidence="1 2" key="1">
    <citation type="submission" date="2023-10" db="EMBL/GenBank/DDBJ databases">
        <title>Paenibacillus strain PFR10 Genome sequencing and assembly.</title>
        <authorList>
            <person name="Kim I."/>
        </authorList>
    </citation>
    <scope>NUCLEOTIDE SEQUENCE [LARGE SCALE GENOMIC DNA]</scope>
    <source>
        <strain evidence="1 2">PFR10</strain>
    </source>
</reference>
<comment type="caution">
    <text evidence="1">The sequence shown here is derived from an EMBL/GenBank/DDBJ whole genome shotgun (WGS) entry which is preliminary data.</text>
</comment>
<protein>
    <submittedName>
        <fullName evidence="1">Uncharacterized protein</fullName>
    </submittedName>
</protein>
<organism evidence="1 2">
    <name type="scientific">Paenibacillus violae</name>
    <dbReference type="NCBI Taxonomy" id="3077234"/>
    <lineage>
        <taxon>Bacteria</taxon>
        <taxon>Bacillati</taxon>
        <taxon>Bacillota</taxon>
        <taxon>Bacilli</taxon>
        <taxon>Bacillales</taxon>
        <taxon>Paenibacillaceae</taxon>
        <taxon>Paenibacillus</taxon>
    </lineage>
</organism>
<proteinExistence type="predicted"/>
<sequence length="58" mass="6626">MIQQHVRYPITIGVSTVHEHIRELSGMSSQLDEVFRARLTRNGLAVHQQNIENVISTN</sequence>
<dbReference type="Proteomes" id="UP001260980">
    <property type="component" value="Unassembled WGS sequence"/>
</dbReference>
<name>A0ABU3RKR5_9BACL</name>
<gene>
    <name evidence="1" type="ORF">RQP52_27280</name>
</gene>
<evidence type="ECO:0000313" key="2">
    <source>
        <dbReference type="Proteomes" id="UP001260980"/>
    </source>
</evidence>
<dbReference type="EMBL" id="JAWCUD010000011">
    <property type="protein sequence ID" value="MDU0204794.1"/>
    <property type="molecule type" value="Genomic_DNA"/>
</dbReference>
<evidence type="ECO:0000313" key="1">
    <source>
        <dbReference type="EMBL" id="MDU0204794.1"/>
    </source>
</evidence>
<keyword evidence="2" id="KW-1185">Reference proteome</keyword>